<dbReference type="Proteomes" id="UP001212997">
    <property type="component" value="Unassembled WGS sequence"/>
</dbReference>
<evidence type="ECO:0000313" key="3">
    <source>
        <dbReference type="Proteomes" id="UP001212997"/>
    </source>
</evidence>
<name>A0AAD5V524_9APHY</name>
<gene>
    <name evidence="2" type="ORF">NLI96_g6839</name>
</gene>
<evidence type="ECO:0000256" key="1">
    <source>
        <dbReference type="SAM" id="MobiDB-lite"/>
    </source>
</evidence>
<accession>A0AAD5V524</accession>
<evidence type="ECO:0000313" key="2">
    <source>
        <dbReference type="EMBL" id="KAJ3482665.1"/>
    </source>
</evidence>
<feature type="region of interest" description="Disordered" evidence="1">
    <location>
        <begin position="55"/>
        <end position="101"/>
    </location>
</feature>
<keyword evidence="3" id="KW-1185">Reference proteome</keyword>
<organism evidence="2 3">
    <name type="scientific">Meripilus lineatus</name>
    <dbReference type="NCBI Taxonomy" id="2056292"/>
    <lineage>
        <taxon>Eukaryota</taxon>
        <taxon>Fungi</taxon>
        <taxon>Dikarya</taxon>
        <taxon>Basidiomycota</taxon>
        <taxon>Agaricomycotina</taxon>
        <taxon>Agaricomycetes</taxon>
        <taxon>Polyporales</taxon>
        <taxon>Meripilaceae</taxon>
        <taxon>Meripilus</taxon>
    </lineage>
</organism>
<proteinExistence type="predicted"/>
<comment type="caution">
    <text evidence="2">The sequence shown here is derived from an EMBL/GenBank/DDBJ whole genome shotgun (WGS) entry which is preliminary data.</text>
</comment>
<feature type="compositionally biased region" description="Polar residues" evidence="1">
    <location>
        <begin position="55"/>
        <end position="71"/>
    </location>
</feature>
<protein>
    <submittedName>
        <fullName evidence="2">Uncharacterized protein</fullName>
    </submittedName>
</protein>
<feature type="compositionally biased region" description="Polar residues" evidence="1">
    <location>
        <begin position="78"/>
        <end position="93"/>
    </location>
</feature>
<dbReference type="EMBL" id="JANAWD010000263">
    <property type="protein sequence ID" value="KAJ3482665.1"/>
    <property type="molecule type" value="Genomic_DNA"/>
</dbReference>
<reference evidence="2" key="1">
    <citation type="submission" date="2022-07" db="EMBL/GenBank/DDBJ databases">
        <title>Genome Sequence of Physisporinus lineatus.</title>
        <authorList>
            <person name="Buettner E."/>
        </authorList>
    </citation>
    <scope>NUCLEOTIDE SEQUENCE</scope>
    <source>
        <strain evidence="2">VT162</strain>
    </source>
</reference>
<dbReference type="AlphaFoldDB" id="A0AAD5V524"/>
<sequence length="336" mass="37340">MPRIAIHNRVRAALAPKNTNIPDVIDSGVIALSRGNSRSTLQLVPCTTNTQRLVKTSSELVPRQRGNNTPSDVKPSDDLSSGQSPNRNRSQDSSWDKCSEVSPNSEFNNAFVAGASSNSSRDSWDNASVASSEQSSWEFPSVSLTNSSWGYIRTTQQNDPENSWEEAEISVPSVFSQEENPVVEEPSEPQSNDAPYQVDASTSISILDSSDVSLWIRELLCELEISFEDHPHTPDPFITSAAEFPPPVVYEHPTGPCIQSTTCPTCIIARSLPSQFPPNFAYNMRLIPLEIAASRNDIRFRPEGFEIQERTQKPPRWNIRKNVDMSFVDIDRIMGN</sequence>
<feature type="region of interest" description="Disordered" evidence="1">
    <location>
        <begin position="175"/>
        <end position="196"/>
    </location>
</feature>